<accession>A0AAV4VET5</accession>
<evidence type="ECO:0000313" key="3">
    <source>
        <dbReference type="Proteomes" id="UP001054945"/>
    </source>
</evidence>
<feature type="region of interest" description="Disordered" evidence="1">
    <location>
        <begin position="49"/>
        <end position="123"/>
    </location>
</feature>
<dbReference type="EMBL" id="BPLR01014411">
    <property type="protein sequence ID" value="GIY68618.1"/>
    <property type="molecule type" value="Genomic_DNA"/>
</dbReference>
<name>A0AAV4VET5_CAEEX</name>
<evidence type="ECO:0000256" key="1">
    <source>
        <dbReference type="SAM" id="MobiDB-lite"/>
    </source>
</evidence>
<protein>
    <submittedName>
        <fullName evidence="2">Uncharacterized protein</fullName>
    </submittedName>
</protein>
<evidence type="ECO:0000313" key="2">
    <source>
        <dbReference type="EMBL" id="GIY68618.1"/>
    </source>
</evidence>
<organism evidence="2 3">
    <name type="scientific">Caerostris extrusa</name>
    <name type="common">Bark spider</name>
    <name type="synonym">Caerostris bankana</name>
    <dbReference type="NCBI Taxonomy" id="172846"/>
    <lineage>
        <taxon>Eukaryota</taxon>
        <taxon>Metazoa</taxon>
        <taxon>Ecdysozoa</taxon>
        <taxon>Arthropoda</taxon>
        <taxon>Chelicerata</taxon>
        <taxon>Arachnida</taxon>
        <taxon>Araneae</taxon>
        <taxon>Araneomorphae</taxon>
        <taxon>Entelegynae</taxon>
        <taxon>Araneoidea</taxon>
        <taxon>Araneidae</taxon>
        <taxon>Caerostris</taxon>
    </lineage>
</organism>
<dbReference type="Proteomes" id="UP001054945">
    <property type="component" value="Unassembled WGS sequence"/>
</dbReference>
<reference evidence="2 3" key="1">
    <citation type="submission" date="2021-06" db="EMBL/GenBank/DDBJ databases">
        <title>Caerostris extrusa draft genome.</title>
        <authorList>
            <person name="Kono N."/>
            <person name="Arakawa K."/>
        </authorList>
    </citation>
    <scope>NUCLEOTIDE SEQUENCE [LARGE SCALE GENOMIC DNA]</scope>
</reference>
<keyword evidence="3" id="KW-1185">Reference proteome</keyword>
<comment type="caution">
    <text evidence="2">The sequence shown here is derived from an EMBL/GenBank/DDBJ whole genome shotgun (WGS) entry which is preliminary data.</text>
</comment>
<proteinExistence type="predicted"/>
<dbReference type="AlphaFoldDB" id="A0AAV4VET5"/>
<sequence length="123" mass="13799">MKYDYLLDIYCIADIFLEGKAVQVLRVRQGFCQSRTLAVHRILHMEDSPLSVRHAAGPSTSAQSQNPPPDPHGHQTLQLRLLREGVQEELKSQEAHPNSSGCPRPPEEGHGSPHQQLRPLLPR</sequence>
<feature type="compositionally biased region" description="Basic and acidic residues" evidence="1">
    <location>
        <begin position="81"/>
        <end position="94"/>
    </location>
</feature>
<gene>
    <name evidence="2" type="ORF">CEXT_302661</name>
</gene>